<reference evidence="2 3" key="1">
    <citation type="submission" date="2021-03" db="EMBL/GenBank/DDBJ databases">
        <title>Enterococcal diversity collection.</title>
        <authorList>
            <person name="Gilmore M.S."/>
            <person name="Schwartzman J."/>
            <person name="Van Tyne D."/>
            <person name="Martin M."/>
            <person name="Earl A.M."/>
            <person name="Manson A.L."/>
            <person name="Straub T."/>
            <person name="Salamzade R."/>
            <person name="Saavedra J."/>
            <person name="Lebreton F."/>
            <person name="Prichula J."/>
            <person name="Schaufler K."/>
            <person name="Gaca A."/>
            <person name="Sgardioli B."/>
            <person name="Wagenaar J."/>
            <person name="Strong T."/>
        </authorList>
    </citation>
    <scope>NUCLEOTIDE SEQUENCE [LARGE SCALE GENOMIC DNA]</scope>
    <source>
        <strain evidence="2 3">MJM16</strain>
    </source>
</reference>
<dbReference type="RefSeq" id="WP_207106771.1">
    <property type="nucleotide sequence ID" value="NZ_JAFLVR010000004.1"/>
</dbReference>
<evidence type="ECO:0000256" key="1">
    <source>
        <dbReference type="SAM" id="MobiDB-lite"/>
    </source>
</evidence>
<evidence type="ECO:0000313" key="2">
    <source>
        <dbReference type="EMBL" id="MBO0450959.1"/>
    </source>
</evidence>
<dbReference type="EMBL" id="JAFLVR010000004">
    <property type="protein sequence ID" value="MBO0450959.1"/>
    <property type="molecule type" value="Genomic_DNA"/>
</dbReference>
<dbReference type="Proteomes" id="UP000664495">
    <property type="component" value="Unassembled WGS sequence"/>
</dbReference>
<comment type="caution">
    <text evidence="2">The sequence shown here is derived from an EMBL/GenBank/DDBJ whole genome shotgun (WGS) entry which is preliminary data.</text>
</comment>
<proteinExistence type="predicted"/>
<organism evidence="2 3">
    <name type="scientific">Candidatus Enterococcus murrayae</name>
    <dbReference type="NCBI Taxonomy" id="2815321"/>
    <lineage>
        <taxon>Bacteria</taxon>
        <taxon>Bacillati</taxon>
        <taxon>Bacillota</taxon>
        <taxon>Bacilli</taxon>
        <taxon>Lactobacillales</taxon>
        <taxon>Enterococcaceae</taxon>
        <taxon>Enterococcus</taxon>
    </lineage>
</organism>
<protein>
    <recommendedName>
        <fullName evidence="4">TIGR04197 family type VII secretion effector</fullName>
    </recommendedName>
</protein>
<keyword evidence="3" id="KW-1185">Reference proteome</keyword>
<evidence type="ECO:0000313" key="3">
    <source>
        <dbReference type="Proteomes" id="UP000664495"/>
    </source>
</evidence>
<name>A0ABS3HDC5_9ENTE</name>
<evidence type="ECO:0008006" key="4">
    <source>
        <dbReference type="Google" id="ProtNLM"/>
    </source>
</evidence>
<sequence>MAKSGVGVKGGWSGDVSKAGSSAGNIGKVASVSFGQTNLSPFTQFTEMISEINRSLASYKGMAEQDVTKMIKAGENKAKDDKAGASSMKIVGK</sequence>
<gene>
    <name evidence="2" type="ORF">JZO85_01680</name>
</gene>
<feature type="region of interest" description="Disordered" evidence="1">
    <location>
        <begin position="1"/>
        <end position="22"/>
    </location>
</feature>
<accession>A0ABS3HDC5</accession>